<feature type="compositionally biased region" description="Basic and acidic residues" evidence="1">
    <location>
        <begin position="31"/>
        <end position="52"/>
    </location>
</feature>
<proteinExistence type="predicted"/>
<dbReference type="EnsemblPlants" id="evm.model.03.1156">
    <property type="protein sequence ID" value="cds.evm.model.03.1156"/>
    <property type="gene ID" value="evm.TU.03.1156"/>
</dbReference>
<evidence type="ECO:0000313" key="3">
    <source>
        <dbReference type="Proteomes" id="UP000596661"/>
    </source>
</evidence>
<accession>A0A803P468</accession>
<feature type="region of interest" description="Disordered" evidence="1">
    <location>
        <begin position="16"/>
        <end position="133"/>
    </location>
</feature>
<evidence type="ECO:0000256" key="1">
    <source>
        <dbReference type="SAM" id="MobiDB-lite"/>
    </source>
</evidence>
<reference evidence="2" key="1">
    <citation type="submission" date="2018-11" db="EMBL/GenBank/DDBJ databases">
        <authorList>
            <person name="Grassa J C."/>
        </authorList>
    </citation>
    <scope>NUCLEOTIDE SEQUENCE [LARGE SCALE GENOMIC DNA]</scope>
</reference>
<dbReference type="AlphaFoldDB" id="A0A803P468"/>
<reference evidence="2" key="2">
    <citation type="submission" date="2021-03" db="UniProtKB">
        <authorList>
            <consortium name="EnsemblPlants"/>
        </authorList>
    </citation>
    <scope>IDENTIFICATION</scope>
</reference>
<name>A0A803P468_CANSA</name>
<keyword evidence="3" id="KW-1185">Reference proteome</keyword>
<sequence length="133" mass="14420">MKAAMEQLQTKFNGLLGIDGEPSVEAMTKGRAREQANIETRNPRMDKGKGKVGEPSPKIVPKTHRKDALSVGKPLRTQKATSAFEPGRPSDPRDRVAPKGPPTKVSKPRRQVDPPSDSVYQDGRAPISHSGDS</sequence>
<dbReference type="Proteomes" id="UP000596661">
    <property type="component" value="Chromosome 3"/>
</dbReference>
<organism evidence="2 3">
    <name type="scientific">Cannabis sativa</name>
    <name type="common">Hemp</name>
    <name type="synonym">Marijuana</name>
    <dbReference type="NCBI Taxonomy" id="3483"/>
    <lineage>
        <taxon>Eukaryota</taxon>
        <taxon>Viridiplantae</taxon>
        <taxon>Streptophyta</taxon>
        <taxon>Embryophyta</taxon>
        <taxon>Tracheophyta</taxon>
        <taxon>Spermatophyta</taxon>
        <taxon>Magnoliopsida</taxon>
        <taxon>eudicotyledons</taxon>
        <taxon>Gunneridae</taxon>
        <taxon>Pentapetalae</taxon>
        <taxon>rosids</taxon>
        <taxon>fabids</taxon>
        <taxon>Rosales</taxon>
        <taxon>Cannabaceae</taxon>
        <taxon>Cannabis</taxon>
    </lineage>
</organism>
<protein>
    <submittedName>
        <fullName evidence="2">Uncharacterized protein</fullName>
    </submittedName>
</protein>
<dbReference type="EMBL" id="UZAU01000286">
    <property type="status" value="NOT_ANNOTATED_CDS"/>
    <property type="molecule type" value="Genomic_DNA"/>
</dbReference>
<feature type="compositionally biased region" description="Basic and acidic residues" evidence="1">
    <location>
        <begin position="88"/>
        <end position="97"/>
    </location>
</feature>
<dbReference type="Gramene" id="evm.model.03.1156">
    <property type="protein sequence ID" value="cds.evm.model.03.1156"/>
    <property type="gene ID" value="evm.TU.03.1156"/>
</dbReference>
<evidence type="ECO:0000313" key="2">
    <source>
        <dbReference type="EnsemblPlants" id="cds.evm.model.03.1156"/>
    </source>
</evidence>